<gene>
    <name evidence="4" type="ORF">GSTENG00006133001</name>
</gene>
<feature type="compositionally biased region" description="Gly residues" evidence="2">
    <location>
        <begin position="579"/>
        <end position="591"/>
    </location>
</feature>
<dbReference type="InterPro" id="IPR007483">
    <property type="entry name" value="Hamartin"/>
</dbReference>
<dbReference type="EMBL" id="CAAE01008612">
    <property type="protein sequence ID" value="CAF91397.1"/>
    <property type="molecule type" value="Genomic_DNA"/>
</dbReference>
<evidence type="ECO:0000256" key="2">
    <source>
        <dbReference type="SAM" id="MobiDB-lite"/>
    </source>
</evidence>
<dbReference type="GO" id="GO:0032007">
    <property type="term" value="P:negative regulation of TOR signaling"/>
    <property type="evidence" value="ECO:0007669"/>
    <property type="project" value="TreeGrafter"/>
</dbReference>
<dbReference type="GO" id="GO:0008285">
    <property type="term" value="P:negative regulation of cell population proliferation"/>
    <property type="evidence" value="ECO:0007669"/>
    <property type="project" value="TreeGrafter"/>
</dbReference>
<dbReference type="GO" id="GO:0051726">
    <property type="term" value="P:regulation of cell cycle"/>
    <property type="evidence" value="ECO:0007669"/>
    <property type="project" value="TreeGrafter"/>
</dbReference>
<dbReference type="GO" id="GO:0033596">
    <property type="term" value="C:TSC1-TSC2 complex"/>
    <property type="evidence" value="ECO:0007669"/>
    <property type="project" value="TreeGrafter"/>
</dbReference>
<evidence type="ECO:0000256" key="3">
    <source>
        <dbReference type="SAM" id="Phobius"/>
    </source>
</evidence>
<feature type="transmembrane region" description="Helical" evidence="3">
    <location>
        <begin position="127"/>
        <end position="144"/>
    </location>
</feature>
<dbReference type="KEGG" id="tng:GSTEN00006133G001"/>
<dbReference type="PANTHER" id="PTHR15154:SF2">
    <property type="entry name" value="HAMARTIN"/>
    <property type="match status" value="1"/>
</dbReference>
<protein>
    <submittedName>
        <fullName evidence="4">(spotted green pufferfish) hypothetical protein</fullName>
    </submittedName>
</protein>
<name>Q4T6T5_TETNG</name>
<proteinExistence type="predicted"/>
<sequence length="1198" mass="134079">MAREQPNVGDLLPLLETSDLHQLDEIRVLINEHLSTERGSVLLNGLVDYFLETNSTQAMHILSSVREPHDKHFLDKMNECMTKQPCRLPTLTLLGHVIRRQPSWIHKIARYPLLLSLLKCLKTDTDVVVLITGVLVLITLLPMIPQAAKQHLWEYFDIFGRLASWNLKNPGHVSEVYLIHLHASVYSLFHRLYGMYPCNFVSYLRSHYSMKENMETFDEVVKVRAFTLDFSSTVDWLSRQMTSNFFFFFFFFQPMLEHVRIHPELVTGTKDHELDPTRWKKYEIHDIVIECAKVSLDPKEASCEEGYSTMPENFYPQVHVRPQDCTSSPYTDFHSSYGSSSSTPFSTPRQPLPPPLSLPPFSGTQLTYRSPQTSRRQNSTCDLNSSYGGKDPLWSPTSLCGMATPPSSRGMSPNLELSHSASHLPSRFHCPSGGKGTPASSTPATSSPPPTLSDDFPIISLPTSTVQSSPPRKERRHGESGRAVLVRQETVKDTDKSAEIGFARAAITEELLKITEDKREPSGPRGFDSPFCYTTETLTGCQAQDRSHTNTQPGGPTRDNRHAVSTPDKSETAGNTSSDGGGGGGGGGLGGDNRSSAPVLEHSWSFHSGFTPIDHHMHRSPSAPDEDTGKFGLFSPSPCSKTPAPLPYESFFYLALPRAASLFLGRKTSEAVHKAAMERLSQWEEGLEDGEEEAVVSASPLEVLDRLVQQGSDAHDKVLKRLPLPSKSADWTHFGGSAPLDELHTLRSQLLLLHNQLLYERYKREQHAVRNRRLLRRIINATALEEQNNAMAISPPVSVLQKDQLNLQGVEIVSLRESLHVEQQRYRQLWDDRETVVTRLHCQIRQLQQGRDDYYTRNQELQVDTHTSVRKQWTNWNGMELQRANNESLRHTGHLLNQMTVKVSNSESTQQQMSFLNKQLLLLGEAHKLSMVELQHTGKEDAKEAQMLRTSYEKEVAALRQNLLVQEQKLEAAQQRVAELETQLSKKEHLIIEQKKFLEDVKSQAKAELQASDSRYQAQRKITQLLQTELLQLYSRVEMEAPTSAASGSPAGGRADARIHADSSLMLQDGPSKTPTANEEDSRSPPESPRGNGSTLSPGQPKASNSSKPTTNSVNGSQDLAPPLVVEPSLSCPYTNQLAPRPHSDTPLTVGSYPSANSFLGMRSRELFRNKSESQCDEEEQPRPRLAGLAHDLKTELC</sequence>
<keyword evidence="3" id="KW-1133">Transmembrane helix</keyword>
<feature type="region of interest" description="Disordered" evidence="2">
    <location>
        <begin position="1171"/>
        <end position="1198"/>
    </location>
</feature>
<reference evidence="4" key="2">
    <citation type="submission" date="2004-02" db="EMBL/GenBank/DDBJ databases">
        <authorList>
            <consortium name="Genoscope"/>
            <consortium name="Whitehead Institute Centre for Genome Research"/>
        </authorList>
    </citation>
    <scope>NUCLEOTIDE SEQUENCE</scope>
</reference>
<dbReference type="OrthoDB" id="6022054at2759"/>
<evidence type="ECO:0000256" key="1">
    <source>
        <dbReference type="SAM" id="Coils"/>
    </source>
</evidence>
<dbReference type="Pfam" id="PF04388">
    <property type="entry name" value="Hamartin"/>
    <property type="match status" value="3"/>
</dbReference>
<keyword evidence="3" id="KW-0472">Membrane</keyword>
<evidence type="ECO:0000313" key="4">
    <source>
        <dbReference type="EMBL" id="CAF91397.1"/>
    </source>
</evidence>
<dbReference type="AlphaFoldDB" id="Q4T6T5"/>
<accession>Q4T6T5</accession>
<feature type="region of interest" description="Disordered" evidence="2">
    <location>
        <begin position="332"/>
        <end position="482"/>
    </location>
</feature>
<feature type="non-terminal residue" evidence="4">
    <location>
        <position position="1198"/>
    </location>
</feature>
<reference evidence="4" key="1">
    <citation type="journal article" date="2004" name="Nature">
        <title>Genome duplication in the teleost fish Tetraodon nigroviridis reveals the early vertebrate proto-karyotype.</title>
        <authorList>
            <person name="Jaillon O."/>
            <person name="Aury J.-M."/>
            <person name="Brunet F."/>
            <person name="Petit J.-L."/>
            <person name="Stange-Thomann N."/>
            <person name="Mauceli E."/>
            <person name="Bouneau L."/>
            <person name="Fischer C."/>
            <person name="Ozouf-Costaz C."/>
            <person name="Bernot A."/>
            <person name="Nicaud S."/>
            <person name="Jaffe D."/>
            <person name="Fisher S."/>
            <person name="Lutfalla G."/>
            <person name="Dossat C."/>
            <person name="Segurens B."/>
            <person name="Dasilva C."/>
            <person name="Salanoubat M."/>
            <person name="Levy M."/>
            <person name="Boudet N."/>
            <person name="Castellano S."/>
            <person name="Anthouard V."/>
            <person name="Jubin C."/>
            <person name="Castelli V."/>
            <person name="Katinka M."/>
            <person name="Vacherie B."/>
            <person name="Biemont C."/>
            <person name="Skalli Z."/>
            <person name="Cattolico L."/>
            <person name="Poulain J."/>
            <person name="De Berardinis V."/>
            <person name="Cruaud C."/>
            <person name="Duprat S."/>
            <person name="Brottier P."/>
            <person name="Coutanceau J.-P."/>
            <person name="Gouzy J."/>
            <person name="Parra G."/>
            <person name="Lardier G."/>
            <person name="Chapple C."/>
            <person name="McKernan K.J."/>
            <person name="McEwan P."/>
            <person name="Bosak S."/>
            <person name="Kellis M."/>
            <person name="Volff J.-N."/>
            <person name="Guigo R."/>
            <person name="Zody M.C."/>
            <person name="Mesirov J."/>
            <person name="Lindblad-Toh K."/>
            <person name="Birren B."/>
            <person name="Nusbaum C."/>
            <person name="Kahn D."/>
            <person name="Robinson-Rechavi M."/>
            <person name="Laudet V."/>
            <person name="Schachter V."/>
            <person name="Quetier F."/>
            <person name="Saurin W."/>
            <person name="Scarpelli C."/>
            <person name="Wincker P."/>
            <person name="Lander E.S."/>
            <person name="Weissenbach J."/>
            <person name="Roest Crollius H."/>
        </authorList>
    </citation>
    <scope>NUCLEOTIDE SEQUENCE [LARGE SCALE GENOMIC DNA]</scope>
</reference>
<feature type="coiled-coil region" evidence="1">
    <location>
        <begin position="942"/>
        <end position="990"/>
    </location>
</feature>
<dbReference type="PANTHER" id="PTHR15154">
    <property type="entry name" value="HAMARTIN"/>
    <property type="match status" value="1"/>
</dbReference>
<feature type="compositionally biased region" description="Polar residues" evidence="2">
    <location>
        <begin position="405"/>
        <end position="423"/>
    </location>
</feature>
<feature type="compositionally biased region" description="Polar residues" evidence="2">
    <location>
        <begin position="1091"/>
        <end position="1118"/>
    </location>
</feature>
<organism evidence="4">
    <name type="scientific">Tetraodon nigroviridis</name>
    <name type="common">Spotted green pufferfish</name>
    <name type="synonym">Chelonodon nigroviridis</name>
    <dbReference type="NCBI Taxonomy" id="99883"/>
    <lineage>
        <taxon>Eukaryota</taxon>
        <taxon>Metazoa</taxon>
        <taxon>Chordata</taxon>
        <taxon>Craniata</taxon>
        <taxon>Vertebrata</taxon>
        <taxon>Euteleostomi</taxon>
        <taxon>Actinopterygii</taxon>
        <taxon>Neopterygii</taxon>
        <taxon>Teleostei</taxon>
        <taxon>Neoteleostei</taxon>
        <taxon>Acanthomorphata</taxon>
        <taxon>Eupercaria</taxon>
        <taxon>Tetraodontiformes</taxon>
        <taxon>Tetradontoidea</taxon>
        <taxon>Tetraodontidae</taxon>
        <taxon>Tetraodon</taxon>
    </lineage>
</organism>
<feature type="compositionally biased region" description="Low complexity" evidence="2">
    <location>
        <begin position="335"/>
        <end position="349"/>
    </location>
</feature>
<feature type="compositionally biased region" description="Polar residues" evidence="2">
    <location>
        <begin position="543"/>
        <end position="554"/>
    </location>
</feature>
<keyword evidence="1" id="KW-0175">Coiled coil</keyword>
<feature type="region of interest" description="Disordered" evidence="2">
    <location>
        <begin position="1065"/>
        <end position="1128"/>
    </location>
</feature>
<feature type="region of interest" description="Disordered" evidence="2">
    <location>
        <begin position="543"/>
        <end position="598"/>
    </location>
</feature>
<feature type="compositionally biased region" description="Polar residues" evidence="2">
    <location>
        <begin position="363"/>
        <end position="387"/>
    </location>
</feature>
<feature type="compositionally biased region" description="Polar residues" evidence="2">
    <location>
        <begin position="461"/>
        <end position="470"/>
    </location>
</feature>
<keyword evidence="3" id="KW-0812">Transmembrane</keyword>
<comment type="caution">
    <text evidence="4">The sequence shown here is derived from an EMBL/GenBank/DDBJ whole genome shotgun (WGS) entry which is preliminary data.</text>
</comment>